<keyword evidence="1" id="KW-0812">Transmembrane</keyword>
<organism evidence="2 3">
    <name type="scientific">Chlorobium ferrooxidans DSM 13031</name>
    <dbReference type="NCBI Taxonomy" id="377431"/>
    <lineage>
        <taxon>Bacteria</taxon>
        <taxon>Pseudomonadati</taxon>
        <taxon>Chlorobiota</taxon>
        <taxon>Chlorobiia</taxon>
        <taxon>Chlorobiales</taxon>
        <taxon>Chlorobiaceae</taxon>
        <taxon>Chlorobium/Pelodictyon group</taxon>
        <taxon>Chlorobium</taxon>
    </lineage>
</organism>
<protein>
    <submittedName>
        <fullName evidence="2">Uncharacterized protein</fullName>
    </submittedName>
</protein>
<gene>
    <name evidence="2" type="ORF">CferDRAFT_0725</name>
</gene>
<comment type="caution">
    <text evidence="2">The sequence shown here is derived from an EMBL/GenBank/DDBJ whole genome shotgun (WGS) entry which is preliminary data.</text>
</comment>
<keyword evidence="1" id="KW-1133">Transmembrane helix</keyword>
<proteinExistence type="predicted"/>
<evidence type="ECO:0000313" key="3">
    <source>
        <dbReference type="Proteomes" id="UP000004162"/>
    </source>
</evidence>
<name>Q0YQZ2_9CHLB</name>
<dbReference type="EMBL" id="AASE01000014">
    <property type="protein sequence ID" value="EAT58681.1"/>
    <property type="molecule type" value="Genomic_DNA"/>
</dbReference>
<feature type="transmembrane region" description="Helical" evidence="1">
    <location>
        <begin position="111"/>
        <end position="130"/>
    </location>
</feature>
<accession>Q0YQZ2</accession>
<reference evidence="2 3" key="1">
    <citation type="submission" date="2006-07" db="EMBL/GenBank/DDBJ databases">
        <title>Annotation of the draft genome assembly of Chlorobium ferroxidans DSM 13031.</title>
        <authorList>
            <consortium name="US DOE Joint Genome Institute (JGI-ORNL)"/>
            <person name="Larimer F."/>
            <person name="Land M."/>
            <person name="Hauser L."/>
        </authorList>
    </citation>
    <scope>NUCLEOTIDE SEQUENCE [LARGE SCALE GENOMIC DNA]</scope>
    <source>
        <strain evidence="2 3">DSM 13031</strain>
    </source>
</reference>
<reference evidence="2 3" key="2">
    <citation type="submission" date="2006-07" db="EMBL/GenBank/DDBJ databases">
        <title>Sequencing of the draft genome and assembly of Chlorobium ferroxidans DSM 13031.</title>
        <authorList>
            <consortium name="US DOE Joint Genome Institute (JGI-PGF)"/>
            <person name="Copeland A."/>
            <person name="Lucas S."/>
            <person name="Lapidus A."/>
            <person name="Barry K."/>
            <person name="Glavina del Rio T."/>
            <person name="Dalin E."/>
            <person name="Tice H."/>
            <person name="Bruce D."/>
            <person name="Pitluck S."/>
            <person name="Richardson P."/>
        </authorList>
    </citation>
    <scope>NUCLEOTIDE SEQUENCE [LARGE SCALE GENOMIC DNA]</scope>
    <source>
        <strain evidence="2 3">DSM 13031</strain>
    </source>
</reference>
<keyword evidence="3" id="KW-1185">Reference proteome</keyword>
<keyword evidence="1" id="KW-0472">Membrane</keyword>
<feature type="transmembrane region" description="Helical" evidence="1">
    <location>
        <begin position="81"/>
        <end position="99"/>
    </location>
</feature>
<evidence type="ECO:0000256" key="1">
    <source>
        <dbReference type="SAM" id="Phobius"/>
    </source>
</evidence>
<dbReference type="AlphaFoldDB" id="Q0YQZ2"/>
<feature type="transmembrane region" description="Helical" evidence="1">
    <location>
        <begin position="43"/>
        <end position="61"/>
    </location>
</feature>
<sequence length="145" mass="15867">MKKTLFPHAIAAHFSNGLIPVAVLFLLLSLSSGDVYFEHTVSHLLVIVLMAIPVSFVSGIYDWKTKYKAAKAPIFIKKIRLSILLFILCATTVSIRLGVPGVMHQEGMLHWLYIALLVSMLPVVVLLGHYGGKLSAAQRSAGARK</sequence>
<evidence type="ECO:0000313" key="2">
    <source>
        <dbReference type="EMBL" id="EAT58681.1"/>
    </source>
</evidence>
<dbReference type="Proteomes" id="UP000004162">
    <property type="component" value="Unassembled WGS sequence"/>
</dbReference>